<name>F8FMG7_PAEMK</name>
<reference evidence="2" key="1">
    <citation type="submission" date="2011-06" db="EMBL/GenBank/DDBJ databases">
        <title>Complete genome sequence of Paenibacillus mucilaginosus KNP414.</title>
        <authorList>
            <person name="Wang J."/>
            <person name="Hu S."/>
            <person name="Hu X."/>
            <person name="Zhang B."/>
            <person name="Dong D."/>
            <person name="Zhang S."/>
            <person name="Zhao K."/>
            <person name="Wu D."/>
        </authorList>
    </citation>
    <scope>NUCLEOTIDE SEQUENCE [LARGE SCALE GENOMIC DNA]</scope>
    <source>
        <strain evidence="2">KNP414</strain>
    </source>
</reference>
<accession>F8FMG7</accession>
<gene>
    <name evidence="1" type="ordered locus">KNP414_01486</name>
</gene>
<dbReference type="EMBL" id="CP002869">
    <property type="protein sequence ID" value="AEI40050.1"/>
    <property type="molecule type" value="Genomic_DNA"/>
</dbReference>
<dbReference type="HOGENOM" id="CLU_3202869_0_0_9"/>
<sequence>MNIIDHYLVFVNRIYYYLNNRKPFFLQRKKAPGSLLREPKAFFLI</sequence>
<dbReference type="KEGG" id="pms:KNP414_01486"/>
<dbReference type="AlphaFoldDB" id="F8FMG7"/>
<dbReference type="Proteomes" id="UP000006620">
    <property type="component" value="Chromosome"/>
</dbReference>
<evidence type="ECO:0000313" key="1">
    <source>
        <dbReference type="EMBL" id="AEI40050.1"/>
    </source>
</evidence>
<proteinExistence type="predicted"/>
<evidence type="ECO:0000313" key="2">
    <source>
        <dbReference type="Proteomes" id="UP000006620"/>
    </source>
</evidence>
<dbReference type="PATRIC" id="fig|1036673.3.peg.1309"/>
<organism evidence="1 2">
    <name type="scientific">Paenibacillus mucilaginosus (strain KNP414)</name>
    <dbReference type="NCBI Taxonomy" id="1036673"/>
    <lineage>
        <taxon>Bacteria</taxon>
        <taxon>Bacillati</taxon>
        <taxon>Bacillota</taxon>
        <taxon>Bacilli</taxon>
        <taxon>Bacillales</taxon>
        <taxon>Paenibacillaceae</taxon>
        <taxon>Paenibacillus</taxon>
    </lineage>
</organism>
<reference evidence="1 2" key="2">
    <citation type="journal article" date="2013" name="Genome Announc.">
        <title>Genome Sequence of Growth-Improving Paenibacillus mucilaginosus Strain KNP414.</title>
        <authorList>
            <person name="Lu J.J."/>
            <person name="Wang J.F."/>
            <person name="Hu X.F."/>
        </authorList>
    </citation>
    <scope>NUCLEOTIDE SEQUENCE [LARGE SCALE GENOMIC DNA]</scope>
    <source>
        <strain evidence="1 2">KNP414</strain>
    </source>
</reference>
<protein>
    <submittedName>
        <fullName evidence="1">Uncharacterized protein</fullName>
    </submittedName>
</protein>